<evidence type="ECO:0000256" key="1">
    <source>
        <dbReference type="SAM" id="MobiDB-lite"/>
    </source>
</evidence>
<feature type="compositionally biased region" description="Low complexity" evidence="1">
    <location>
        <begin position="92"/>
        <end position="101"/>
    </location>
</feature>
<feature type="compositionally biased region" description="Polar residues" evidence="1">
    <location>
        <begin position="102"/>
        <end position="111"/>
    </location>
</feature>
<protein>
    <submittedName>
        <fullName evidence="2">Uncharacterized protein</fullName>
    </submittedName>
</protein>
<proteinExistence type="predicted"/>
<sequence>MAVSNEERIAERQPDFIASENTVHTHPDVPLACSQFADRSPGWIDHTFKLADAGCFVQLARDHSTLDLAAHIACESEFWIQQNQSCSKRAVPSPRSDSPDPVTQQIDIAPN</sequence>
<accession>A0ABQ9YDM9</accession>
<organism evidence="2 3">
    <name type="scientific">Blattamonas nauphoetae</name>
    <dbReference type="NCBI Taxonomy" id="2049346"/>
    <lineage>
        <taxon>Eukaryota</taxon>
        <taxon>Metamonada</taxon>
        <taxon>Preaxostyla</taxon>
        <taxon>Oxymonadida</taxon>
        <taxon>Blattamonas</taxon>
    </lineage>
</organism>
<reference evidence="2 3" key="1">
    <citation type="journal article" date="2022" name="bioRxiv">
        <title>Genomics of Preaxostyla Flagellates Illuminates Evolutionary Transitions and the Path Towards Mitochondrial Loss.</title>
        <authorList>
            <person name="Novak L.V.F."/>
            <person name="Treitli S.C."/>
            <person name="Pyrih J."/>
            <person name="Halakuc P."/>
            <person name="Pipaliya S.V."/>
            <person name="Vacek V."/>
            <person name="Brzon O."/>
            <person name="Soukal P."/>
            <person name="Eme L."/>
            <person name="Dacks J.B."/>
            <person name="Karnkowska A."/>
            <person name="Elias M."/>
            <person name="Hampl V."/>
        </authorList>
    </citation>
    <scope>NUCLEOTIDE SEQUENCE [LARGE SCALE GENOMIC DNA]</scope>
    <source>
        <strain evidence="2">NAU3</strain>
        <tissue evidence="2">Gut</tissue>
    </source>
</reference>
<name>A0ABQ9YDM9_9EUKA</name>
<keyword evidence="3" id="KW-1185">Reference proteome</keyword>
<dbReference type="Proteomes" id="UP001281761">
    <property type="component" value="Unassembled WGS sequence"/>
</dbReference>
<dbReference type="EMBL" id="JARBJD010000014">
    <property type="protein sequence ID" value="KAK2961793.1"/>
    <property type="molecule type" value="Genomic_DNA"/>
</dbReference>
<evidence type="ECO:0000313" key="2">
    <source>
        <dbReference type="EMBL" id="KAK2961793.1"/>
    </source>
</evidence>
<gene>
    <name evidence="2" type="ORF">BLNAU_3230</name>
</gene>
<comment type="caution">
    <text evidence="2">The sequence shown here is derived from an EMBL/GenBank/DDBJ whole genome shotgun (WGS) entry which is preliminary data.</text>
</comment>
<feature type="region of interest" description="Disordered" evidence="1">
    <location>
        <begin position="88"/>
        <end position="111"/>
    </location>
</feature>
<evidence type="ECO:0000313" key="3">
    <source>
        <dbReference type="Proteomes" id="UP001281761"/>
    </source>
</evidence>